<evidence type="ECO:0000256" key="4">
    <source>
        <dbReference type="SAM" id="MobiDB-lite"/>
    </source>
</evidence>
<dbReference type="CDD" id="cd11304">
    <property type="entry name" value="Cadherin_repeat"/>
    <property type="match status" value="1"/>
</dbReference>
<reference evidence="6 7" key="1">
    <citation type="submission" date="2023-08" db="EMBL/GenBank/DDBJ databases">
        <title>Microbacterium sp. nov., isolated from a waste landfill.</title>
        <authorList>
            <person name="Wen W."/>
        </authorList>
    </citation>
    <scope>NUCLEOTIDE SEQUENCE [LARGE SCALE GENOMIC DNA]</scope>
    <source>
        <strain evidence="6 7">ASV81</strain>
    </source>
</reference>
<keyword evidence="3" id="KW-0119">Carbohydrate metabolism</keyword>
<keyword evidence="7" id="KW-1185">Reference proteome</keyword>
<dbReference type="Proteomes" id="UP001230289">
    <property type="component" value="Unassembled WGS sequence"/>
</dbReference>
<dbReference type="Gene3D" id="2.60.40.3440">
    <property type="match status" value="1"/>
</dbReference>
<feature type="compositionally biased region" description="Basic and acidic residues" evidence="4">
    <location>
        <begin position="382"/>
        <end position="399"/>
    </location>
</feature>
<name>A0ABU0XEB9_9MICO</name>
<comment type="caution">
    <text evidence="6">The sequence shown here is derived from an EMBL/GenBank/DDBJ whole genome shotgun (WGS) entry which is preliminary data.</text>
</comment>
<evidence type="ECO:0000313" key="7">
    <source>
        <dbReference type="Proteomes" id="UP001230289"/>
    </source>
</evidence>
<feature type="region of interest" description="Disordered" evidence="4">
    <location>
        <begin position="1683"/>
        <end position="1702"/>
    </location>
</feature>
<dbReference type="InterPro" id="IPR036116">
    <property type="entry name" value="FN3_sf"/>
</dbReference>
<feature type="domain" description="Fibronectin type-III" evidence="5">
    <location>
        <begin position="1546"/>
        <end position="1636"/>
    </location>
</feature>
<feature type="region of interest" description="Disordered" evidence="4">
    <location>
        <begin position="358"/>
        <end position="405"/>
    </location>
</feature>
<protein>
    <submittedName>
        <fullName evidence="6">Ig-like domain-containing protein</fullName>
    </submittedName>
</protein>
<gene>
    <name evidence="6" type="ORF">RBR11_05995</name>
</gene>
<organism evidence="6 7">
    <name type="scientific">Microbacterium capsulatum</name>
    <dbReference type="NCBI Taxonomy" id="3041921"/>
    <lineage>
        <taxon>Bacteria</taxon>
        <taxon>Bacillati</taxon>
        <taxon>Actinomycetota</taxon>
        <taxon>Actinomycetes</taxon>
        <taxon>Micrococcales</taxon>
        <taxon>Microbacteriaceae</taxon>
        <taxon>Microbacterium</taxon>
    </lineage>
</organism>
<dbReference type="PANTHER" id="PTHR13817">
    <property type="entry name" value="TITIN"/>
    <property type="match status" value="1"/>
</dbReference>
<dbReference type="PROSITE" id="PS50853">
    <property type="entry name" value="FN3"/>
    <property type="match status" value="3"/>
</dbReference>
<evidence type="ECO:0000259" key="5">
    <source>
        <dbReference type="PROSITE" id="PS50853"/>
    </source>
</evidence>
<keyword evidence="1" id="KW-0677">Repeat</keyword>
<dbReference type="InterPro" id="IPR003961">
    <property type="entry name" value="FN3_dom"/>
</dbReference>
<dbReference type="Gene3D" id="2.60.40.10">
    <property type="entry name" value="Immunoglobulins"/>
    <property type="match status" value="3"/>
</dbReference>
<feature type="domain" description="Fibronectin type-III" evidence="5">
    <location>
        <begin position="1457"/>
        <end position="1545"/>
    </location>
</feature>
<dbReference type="EMBL" id="JAVFCB010000003">
    <property type="protein sequence ID" value="MDQ4213462.1"/>
    <property type="molecule type" value="Genomic_DNA"/>
</dbReference>
<dbReference type="PANTHER" id="PTHR13817:SF151">
    <property type="entry name" value="TITIN"/>
    <property type="match status" value="1"/>
</dbReference>
<keyword evidence="3" id="KW-0624">Polysaccharide degradation</keyword>
<dbReference type="RefSeq" id="WP_308488407.1">
    <property type="nucleotide sequence ID" value="NZ_JAVFCB010000003.1"/>
</dbReference>
<dbReference type="NCBIfam" id="NF012211">
    <property type="entry name" value="tand_rpt_95"/>
    <property type="match status" value="1"/>
</dbReference>
<keyword evidence="2" id="KW-0326">Glycosidase</keyword>
<keyword evidence="2" id="KW-0378">Hydrolase</keyword>
<evidence type="ECO:0000256" key="1">
    <source>
        <dbReference type="ARBA" id="ARBA00022737"/>
    </source>
</evidence>
<evidence type="ECO:0000313" key="6">
    <source>
        <dbReference type="EMBL" id="MDQ4213462.1"/>
    </source>
</evidence>
<dbReference type="InterPro" id="IPR050964">
    <property type="entry name" value="Striated_Muscle_Regulatory"/>
</dbReference>
<evidence type="ECO:0000256" key="2">
    <source>
        <dbReference type="ARBA" id="ARBA00023295"/>
    </source>
</evidence>
<dbReference type="InterPro" id="IPR013783">
    <property type="entry name" value="Ig-like_fold"/>
</dbReference>
<dbReference type="SMART" id="SM00060">
    <property type="entry name" value="FN3"/>
    <property type="match status" value="4"/>
</dbReference>
<dbReference type="Pfam" id="PF00041">
    <property type="entry name" value="fn3"/>
    <property type="match status" value="2"/>
</dbReference>
<feature type="domain" description="Fibronectin type-III" evidence="5">
    <location>
        <begin position="1640"/>
        <end position="1739"/>
    </location>
</feature>
<dbReference type="Pfam" id="PF17963">
    <property type="entry name" value="Big_9"/>
    <property type="match status" value="8"/>
</dbReference>
<accession>A0ABU0XEB9</accession>
<proteinExistence type="predicted"/>
<dbReference type="CDD" id="cd00063">
    <property type="entry name" value="FN3"/>
    <property type="match status" value="2"/>
</dbReference>
<dbReference type="Gene3D" id="2.60.40.2810">
    <property type="match status" value="2"/>
</dbReference>
<dbReference type="PRINTS" id="PR00014">
    <property type="entry name" value="FNTYPEIII"/>
</dbReference>
<feature type="region of interest" description="Disordered" evidence="4">
    <location>
        <begin position="1529"/>
        <end position="1549"/>
    </location>
</feature>
<sequence length="2029" mass="208800">MSRLFRVLRERRAMLASGATLTAAAVTISTLAVLYQGIPTADLRLDDGGVWVTKSNDLLVGHLNYPSRLLDGALRTTAPDYDVLQDGNRVVVVDRANGVLSPIDPASNQFTGQQAMPGGSTVVLGGAEMGVLGGGRLYAVATDRVVGARFDKKGSLATVGDGGVVAIAHDGSFLYAVAPAQKKLVTVDTASSTVRTETLDGLAADAQVQLAAVGDIPVVFDARHGVLVENGRTISIPKSSGARLQQTSADGDAAYLATGSALIRQPLDGSAAQILRSDDAGGAPSPPVWLNGCAYAVWGNGAYVRRCDGQPTVNVKLDMPAAATPVLRVNRRVVVVNDTRGGMVWVVSTKAQLVQNWDDVVPPPDDKQQQDQSEEQQQQLELPKRSAENHKPTARDDSYGVRPGRTSVLRVTENDTDPDGDLLSASLVGAPPSGMTVTPVLGGAALQVAVPAAATGTASFRYQVDDGRGGTDQATVTLTIHPLSENSPPVLESPQTIQVEAGASITYDALQGWKDPDGDDLFLQHAEVAGGDVVTTRTNGVMEFRAASGATGIKDVALTVSDGQASTTGVLKVDVRPKGSLAPIANADHYTATAGTPITLSPLDNDISRSGEPLRLARNDYAPGAKITPNYTANTLTFEADAQGTYYVQYLVTSGAESAAGLIRIDVAPAGGNGHPPIAVRDTALLPTGRNVLVDVLANDEDPGGGVLVVQSVHVPPGSPVSAEVLDHSVVRVTDIGGLHQPMTIGYTISDGLQSAEGEILVVPVPLPATLRPPVSVPDNAVVRVGDVVSVDVLANDYSPDNDTLTLLPDLVDTKIGDGAAFVDGSRVRFQAGSKPGPAYITYQVTDSQGNRVAGYLTVQVLAADAATNSAPLPKPVIARAIAGTTVRIPIPLDGIDPDGDSVELVGTSSSPSLGRVTVGDAWLTYTAYDTSQGRDSFTYVVRDRLGATAESTVTVGVAPPGADNQAPYAVKDVVDVRPGRTIAVPVMANDSDPDGDQISLVTSGLTVPSGIKASIAGGRVVVTAPAQPGQYTLTYTIADVYGATAQAPLLLNVSSDAPLKPPIARDDHVPASAVMRSDSVKVSVLQNDENPDGTTDQLTVTAFSPNAKVLAGGIVEVKVAADPQVIRYEDTDQDGLTAQAFIFVPGTKDAVPTVTDTTPIVVKSGESVSIVLADHVMVRSGRTPRIAVADSLRAGHADGAPLLKDAEHLQYTSAKGYFGPDAVGVRVTDGTGPDDPQGLSAYVTIPILVQPLENQSPTLRNAAVSLAPGEAGLTLDLKRLTTDPDEGDLDRMSYAIEGSAPNGIDASISGSALTVKAASDLKPGATLSFKVTADDGKSKPGEGVVTISIVTTQRPMPVANDDLVPDAKQGVASVVDVLANDFNPFQGEKPLTIVSVHVDTPGSHTATIQDGKVSVTPASDFFGTLIVTYRIADATNSPDRQAEAKIVLTVRGKPGAPGVPTVTSIQDRTVVLSWAPPSNNGSPITGYVVTSQNGYSKNCASTTCTLDGLTNNVVYRFQVVAVNAIGSSDPSPTSADARPDARPDMPAAPTLAFGDKKLAVSWTTPNSNGSPVTNYDLQITPQLGAAADKLGVSGNSLSWDGLQNGVSYQVRIRAHNLAPDPSDWSAWSAPMVPAGVPDAPGQPQASFAPSVGSQAQLDVTWQAVTTPRNNGDEVATYTVTATGGDGQSRQQTVSGSTTSAKFSVGTSTSGYTFTVVATNKAGSSAPSPASAPMQAANAPDAPVSVQIAATGTAGQFSVTITPGAWNGNAPNEVSWYWNSGQIAVSSASQTQVVGTVNGAPNGQTQTISVHGVSAVSQTAGPATTSNAGKPWGPLLGYTPNSSVNGSQVCFSWDVSGALDGQTLTSLTYSAQGGQSGAGGVTGSACSGSAYYTTFGFTMTVNTAEGKSATYTANGSTGANPGRWVNLAKGNQYVGGVTTGSCTAAAPGCYYFHVTAGGFQPNSQVTVGCYNDTSGSPWKTVQVGVDGGGSIDTQLCPIGSAYPTNSWRGPYQVVITDPYGSKPSNTTSW</sequence>
<evidence type="ECO:0000256" key="3">
    <source>
        <dbReference type="ARBA" id="ARBA00023326"/>
    </source>
</evidence>
<dbReference type="SUPFAM" id="SSF49265">
    <property type="entry name" value="Fibronectin type III"/>
    <property type="match status" value="2"/>
</dbReference>